<dbReference type="RefSeq" id="WP_158115623.1">
    <property type="nucleotide sequence ID" value="NZ_JANGTU010000001.1"/>
</dbReference>
<dbReference type="EMBL" id="WTRX01000155">
    <property type="protein sequence ID" value="MWU34052.1"/>
    <property type="molecule type" value="Genomic_DNA"/>
</dbReference>
<protein>
    <submittedName>
        <fullName evidence="2">DUF551 domain-containing protein</fullName>
    </submittedName>
</protein>
<sequence>MQICEPSHWMPLPEPPL</sequence>
<accession>A0AAW9X8J9</accession>
<gene>
    <name evidence="2" type="ORF">GP944_25845</name>
</gene>
<name>A0AAW9X8J9_ECOLX</name>
<dbReference type="Pfam" id="PF04448">
    <property type="entry name" value="DUF551"/>
    <property type="match status" value="1"/>
</dbReference>
<dbReference type="InterPro" id="IPR007539">
    <property type="entry name" value="DUF551"/>
</dbReference>
<evidence type="ECO:0000259" key="1">
    <source>
        <dbReference type="Pfam" id="PF04448"/>
    </source>
</evidence>
<comment type="caution">
    <text evidence="2">The sequence shown here is derived from an EMBL/GenBank/DDBJ whole genome shotgun (WGS) entry which is preliminary data.</text>
</comment>
<organism evidence="2 3">
    <name type="scientific">Escherichia coli</name>
    <dbReference type="NCBI Taxonomy" id="562"/>
    <lineage>
        <taxon>Bacteria</taxon>
        <taxon>Pseudomonadati</taxon>
        <taxon>Pseudomonadota</taxon>
        <taxon>Gammaproteobacteria</taxon>
        <taxon>Enterobacterales</taxon>
        <taxon>Enterobacteriaceae</taxon>
        <taxon>Escherichia</taxon>
    </lineage>
</organism>
<proteinExistence type="predicted"/>
<reference evidence="2 3" key="1">
    <citation type="submission" date="2019-12" db="EMBL/GenBank/DDBJ databases">
        <title>Enteriobacteria Tanzani isolates_8377-8380.</title>
        <authorList>
            <person name="Subbiah M."/>
            <person name="Call D."/>
        </authorList>
    </citation>
    <scope>NUCLEOTIDE SEQUENCE [LARGE SCALE GENOMIC DNA]</scope>
    <source>
        <strain evidence="2 3">8378wB3</strain>
    </source>
</reference>
<evidence type="ECO:0000313" key="3">
    <source>
        <dbReference type="Proteomes" id="UP000441160"/>
    </source>
</evidence>
<evidence type="ECO:0000313" key="2">
    <source>
        <dbReference type="EMBL" id="MWU34052.1"/>
    </source>
</evidence>
<dbReference type="Proteomes" id="UP000441160">
    <property type="component" value="Unassembled WGS sequence"/>
</dbReference>
<feature type="domain" description="DUF551" evidence="1">
    <location>
        <begin position="2"/>
        <end position="16"/>
    </location>
</feature>
<dbReference type="AlphaFoldDB" id="A0AAW9X8J9"/>